<dbReference type="InterPro" id="IPR003594">
    <property type="entry name" value="HATPase_dom"/>
</dbReference>
<comment type="caution">
    <text evidence="3">The sequence shown here is derived from an EMBL/GenBank/DDBJ whole genome shotgun (WGS) entry which is preliminary data.</text>
</comment>
<feature type="domain" description="Histidine kinase" evidence="2">
    <location>
        <begin position="264"/>
        <end position="355"/>
    </location>
</feature>
<proteinExistence type="predicted"/>
<organism evidence="3 4">
    <name type="scientific">Chitinilyticum piscinae</name>
    <dbReference type="NCBI Taxonomy" id="2866724"/>
    <lineage>
        <taxon>Bacteria</taxon>
        <taxon>Pseudomonadati</taxon>
        <taxon>Pseudomonadota</taxon>
        <taxon>Betaproteobacteria</taxon>
        <taxon>Neisseriales</taxon>
        <taxon>Chitinibacteraceae</taxon>
        <taxon>Chitinilyticum</taxon>
    </lineage>
</organism>
<feature type="transmembrane region" description="Helical" evidence="1">
    <location>
        <begin position="80"/>
        <end position="102"/>
    </location>
</feature>
<keyword evidence="1" id="KW-0812">Transmembrane</keyword>
<keyword evidence="1" id="KW-0472">Membrane</keyword>
<dbReference type="Pfam" id="PF06580">
    <property type="entry name" value="His_kinase"/>
    <property type="match status" value="1"/>
</dbReference>
<dbReference type="AlphaFoldDB" id="A0A8J7FZM4"/>
<sequence length="359" mass="39073">MTTSSPLSGLPPCPPHHDWRYWLRNFGILLVVNTLIGALEVLLDPHITLHDAMLLSHSIGLSLWALNIGFSRLVGERPLLLWRLLLIAPLGVICGLLLSQALGAPDLLSLHSAPPERLWRNLGSSLLIGLAATAFFVLLYRLHASTLALAIEQQRAAELKQAETAAQLAMLQAQIEPHFLFNTLANVQSLIDRDPALARIMLEHLNDYLRATLGRTRSARTTLGDEVALLEALLGIIGIRLGERLRYQIDVPDHLRDASLPPLLLQPLVENAIEHGIEPALAGGTITVQAREDNGLLRLSVTDTGIGLSPAPGQGVGLANIRERLANLYGTAGQLQLFGNAPSGVRAELQVPYRREVMQ</sequence>
<dbReference type="InterPro" id="IPR050640">
    <property type="entry name" value="Bact_2-comp_sensor_kinase"/>
</dbReference>
<dbReference type="RefSeq" id="WP_194115166.1">
    <property type="nucleotide sequence ID" value="NZ_JADFUA010000002.1"/>
</dbReference>
<dbReference type="PROSITE" id="PS50109">
    <property type="entry name" value="HIS_KIN"/>
    <property type="match status" value="1"/>
</dbReference>
<dbReference type="InterPro" id="IPR010559">
    <property type="entry name" value="Sig_transdc_His_kin_internal"/>
</dbReference>
<evidence type="ECO:0000313" key="3">
    <source>
        <dbReference type="EMBL" id="MBE9608633.1"/>
    </source>
</evidence>
<dbReference type="EMBL" id="JADFUA010000002">
    <property type="protein sequence ID" value="MBE9608633.1"/>
    <property type="molecule type" value="Genomic_DNA"/>
</dbReference>
<dbReference type="Proteomes" id="UP000604481">
    <property type="component" value="Unassembled WGS sequence"/>
</dbReference>
<dbReference type="InterPro" id="IPR005467">
    <property type="entry name" value="His_kinase_dom"/>
</dbReference>
<dbReference type="Pfam" id="PF02518">
    <property type="entry name" value="HATPase_c"/>
    <property type="match status" value="1"/>
</dbReference>
<dbReference type="PANTHER" id="PTHR34220">
    <property type="entry name" value="SENSOR HISTIDINE KINASE YPDA"/>
    <property type="match status" value="1"/>
</dbReference>
<dbReference type="InterPro" id="IPR036890">
    <property type="entry name" value="HATPase_C_sf"/>
</dbReference>
<feature type="transmembrane region" description="Helical" evidence="1">
    <location>
        <begin position="122"/>
        <end position="140"/>
    </location>
</feature>
<name>A0A8J7FZM4_9NEIS</name>
<keyword evidence="3" id="KW-0808">Transferase</keyword>
<feature type="transmembrane region" description="Helical" evidence="1">
    <location>
        <begin position="49"/>
        <end position="68"/>
    </location>
</feature>
<evidence type="ECO:0000256" key="1">
    <source>
        <dbReference type="SAM" id="Phobius"/>
    </source>
</evidence>
<dbReference type="GO" id="GO:0000155">
    <property type="term" value="F:phosphorelay sensor kinase activity"/>
    <property type="evidence" value="ECO:0007669"/>
    <property type="project" value="InterPro"/>
</dbReference>
<feature type="transmembrane region" description="Helical" evidence="1">
    <location>
        <begin position="21"/>
        <end position="43"/>
    </location>
</feature>
<keyword evidence="4" id="KW-1185">Reference proteome</keyword>
<reference evidence="3 4" key="1">
    <citation type="submission" date="2020-10" db="EMBL/GenBank/DDBJ databases">
        <title>The genome sequence of Chitinilyticum litopenaei 4Y14.</title>
        <authorList>
            <person name="Liu Y."/>
        </authorList>
    </citation>
    <scope>NUCLEOTIDE SEQUENCE [LARGE SCALE GENOMIC DNA]</scope>
    <source>
        <strain evidence="3 4">4Y14</strain>
    </source>
</reference>
<dbReference type="SUPFAM" id="SSF55874">
    <property type="entry name" value="ATPase domain of HSP90 chaperone/DNA topoisomerase II/histidine kinase"/>
    <property type="match status" value="1"/>
</dbReference>
<keyword evidence="1" id="KW-1133">Transmembrane helix</keyword>
<dbReference type="Gene3D" id="3.30.565.10">
    <property type="entry name" value="Histidine kinase-like ATPase, C-terminal domain"/>
    <property type="match status" value="1"/>
</dbReference>
<dbReference type="SMART" id="SM00387">
    <property type="entry name" value="HATPase_c"/>
    <property type="match status" value="1"/>
</dbReference>
<protein>
    <submittedName>
        <fullName evidence="3">Histidine kinase</fullName>
    </submittedName>
</protein>
<accession>A0A8J7FZM4</accession>
<gene>
    <name evidence="3" type="ORF">INR99_04655</name>
</gene>
<dbReference type="PANTHER" id="PTHR34220:SF9">
    <property type="entry name" value="SIGNAL TRANSDUCTION HISTIDINE KINASE INTERNAL REGION DOMAIN-CONTAINING PROTEIN"/>
    <property type="match status" value="1"/>
</dbReference>
<keyword evidence="3" id="KW-0418">Kinase</keyword>
<evidence type="ECO:0000313" key="4">
    <source>
        <dbReference type="Proteomes" id="UP000604481"/>
    </source>
</evidence>
<dbReference type="GO" id="GO:0016020">
    <property type="term" value="C:membrane"/>
    <property type="evidence" value="ECO:0007669"/>
    <property type="project" value="InterPro"/>
</dbReference>
<evidence type="ECO:0000259" key="2">
    <source>
        <dbReference type="PROSITE" id="PS50109"/>
    </source>
</evidence>